<evidence type="ECO:0000313" key="2">
    <source>
        <dbReference type="EMBL" id="QBD76156.1"/>
    </source>
</evidence>
<name>A0A4P6JN60_KTERU</name>
<accession>A0A4P6JN60</accession>
<dbReference type="OrthoDB" id="9791874at2"/>
<proteinExistence type="predicted"/>
<dbReference type="AlphaFoldDB" id="A0A4P6JN60"/>
<dbReference type="NCBIfam" id="NF033634">
    <property type="entry name" value="SLATT_1"/>
    <property type="match status" value="1"/>
</dbReference>
<evidence type="ECO:0000313" key="3">
    <source>
        <dbReference type="Proteomes" id="UP000290365"/>
    </source>
</evidence>
<dbReference type="EMBL" id="CP035758">
    <property type="protein sequence ID" value="QBD76156.1"/>
    <property type="molecule type" value="Genomic_DNA"/>
</dbReference>
<dbReference type="KEGG" id="kbs:EPA93_09095"/>
<feature type="transmembrane region" description="Helical" evidence="1">
    <location>
        <begin position="60"/>
        <end position="79"/>
    </location>
</feature>
<dbReference type="InterPro" id="IPR025325">
    <property type="entry name" value="DUF4231"/>
</dbReference>
<dbReference type="Pfam" id="PF14015">
    <property type="entry name" value="DUF4231"/>
    <property type="match status" value="1"/>
</dbReference>
<keyword evidence="1" id="KW-0472">Membrane</keyword>
<protein>
    <submittedName>
        <fullName evidence="2">DUF4231 domain-containing protein</fullName>
    </submittedName>
</protein>
<gene>
    <name evidence="2" type="ORF">EPA93_09095</name>
</gene>
<dbReference type="Proteomes" id="UP000290365">
    <property type="component" value="Chromosome"/>
</dbReference>
<dbReference type="RefSeq" id="WP_129886751.1">
    <property type="nucleotide sequence ID" value="NZ_CP035758.1"/>
</dbReference>
<keyword evidence="3" id="KW-1185">Reference proteome</keyword>
<sequence length="147" mass="17082">MQPLTNNAEQYLKGRWQQQYDYYSQQAIYNKRWHQSLLLFSTIGALVVPVLLNIADIPKLVPTILSMLVSIALALEGVYHYGDSWRLFRQALEALKEERALYEAGAAAYMDPQKAFPLFVERCEDIMQIEGKGYFERHKLKKLEPNL</sequence>
<feature type="transmembrane region" description="Helical" evidence="1">
    <location>
        <begin position="37"/>
        <end position="54"/>
    </location>
</feature>
<keyword evidence="1" id="KW-0812">Transmembrane</keyword>
<organism evidence="2 3">
    <name type="scientific">Ktedonosporobacter rubrisoli</name>
    <dbReference type="NCBI Taxonomy" id="2509675"/>
    <lineage>
        <taxon>Bacteria</taxon>
        <taxon>Bacillati</taxon>
        <taxon>Chloroflexota</taxon>
        <taxon>Ktedonobacteria</taxon>
        <taxon>Ktedonobacterales</taxon>
        <taxon>Ktedonosporobacteraceae</taxon>
        <taxon>Ktedonosporobacter</taxon>
    </lineage>
</organism>
<reference evidence="2 3" key="1">
    <citation type="submission" date="2019-01" db="EMBL/GenBank/DDBJ databases">
        <title>Ktedonosporobacter rubrisoli SCAWS-G2.</title>
        <authorList>
            <person name="Huang Y."/>
            <person name="Yan B."/>
        </authorList>
    </citation>
    <scope>NUCLEOTIDE SEQUENCE [LARGE SCALE GENOMIC DNA]</scope>
    <source>
        <strain evidence="2 3">SCAWS-G2</strain>
    </source>
</reference>
<keyword evidence="1" id="KW-1133">Transmembrane helix</keyword>
<evidence type="ECO:0000256" key="1">
    <source>
        <dbReference type="SAM" id="Phobius"/>
    </source>
</evidence>